<accession>A0ABW4HXK7</accession>
<dbReference type="EMBL" id="JBHUDY010000001">
    <property type="protein sequence ID" value="MFD1610364.1"/>
    <property type="molecule type" value="Genomic_DNA"/>
</dbReference>
<dbReference type="SUPFAM" id="SSF56925">
    <property type="entry name" value="OMPA-like"/>
    <property type="match status" value="1"/>
</dbReference>
<evidence type="ECO:0000313" key="2">
    <source>
        <dbReference type="Proteomes" id="UP001597115"/>
    </source>
</evidence>
<keyword evidence="2" id="KW-1185">Reference proteome</keyword>
<evidence type="ECO:0000313" key="1">
    <source>
        <dbReference type="EMBL" id="MFD1610364.1"/>
    </source>
</evidence>
<reference evidence="2" key="1">
    <citation type="journal article" date="2019" name="Int. J. Syst. Evol. Microbiol.">
        <title>The Global Catalogue of Microorganisms (GCM) 10K type strain sequencing project: providing services to taxonomists for standard genome sequencing and annotation.</title>
        <authorList>
            <consortium name="The Broad Institute Genomics Platform"/>
            <consortium name="The Broad Institute Genome Sequencing Center for Infectious Disease"/>
            <person name="Wu L."/>
            <person name="Ma J."/>
        </authorList>
    </citation>
    <scope>NUCLEOTIDE SEQUENCE [LARGE SCALE GENOMIC DNA]</scope>
    <source>
        <strain evidence="2">CGMCC 1.16275</strain>
    </source>
</reference>
<gene>
    <name evidence="1" type="ORF">ACFSCW_00955</name>
</gene>
<dbReference type="InterPro" id="IPR011250">
    <property type="entry name" value="OMP/PagP_B-barrel"/>
</dbReference>
<evidence type="ECO:0008006" key="3">
    <source>
        <dbReference type="Google" id="ProtNLM"/>
    </source>
</evidence>
<organism evidence="1 2">
    <name type="scientific">Sphingomonas tabacisoli</name>
    <dbReference type="NCBI Taxonomy" id="2249466"/>
    <lineage>
        <taxon>Bacteria</taxon>
        <taxon>Pseudomonadati</taxon>
        <taxon>Pseudomonadota</taxon>
        <taxon>Alphaproteobacteria</taxon>
        <taxon>Sphingomonadales</taxon>
        <taxon>Sphingomonadaceae</taxon>
        <taxon>Sphingomonas</taxon>
    </lineage>
</organism>
<dbReference type="Gene3D" id="2.40.160.90">
    <property type="match status" value="1"/>
</dbReference>
<dbReference type="RefSeq" id="WP_380885968.1">
    <property type="nucleotide sequence ID" value="NZ_JBHUDY010000001.1"/>
</dbReference>
<sequence>MVYSQTFDATGARTAATLQADKTTTGQTALANGFGSGVSLSYDATTQGYTVRDASGASATFLPATKSSDPNETNAKITTFNQAAGGGQDKLVLFNPGAGNTTLALSYVSYGAWRHSVSNGTTADLSFQYFVYGIRQDANAPSTGSGSYATTVEGIWNNPEGIYVLAGTSSLTADFTAKTVATTLQLDGTSVANGTAKSLGRFDGTGSIAALGGGFAGNFTHVGTDADGNVFNGSFAGAFFGPQGQEVGYTFSLSDPNGRGGTAAGAVVGKAN</sequence>
<comment type="caution">
    <text evidence="1">The sequence shown here is derived from an EMBL/GenBank/DDBJ whole genome shotgun (WGS) entry which is preliminary data.</text>
</comment>
<protein>
    <recommendedName>
        <fullName evidence="3">Transferrin-binding protein B C-lobe/N-lobe beta barrel domain-containing protein</fullName>
    </recommendedName>
</protein>
<dbReference type="Proteomes" id="UP001597115">
    <property type="component" value="Unassembled WGS sequence"/>
</dbReference>
<name>A0ABW4HXK7_9SPHN</name>
<proteinExistence type="predicted"/>